<evidence type="ECO:0000313" key="9">
    <source>
        <dbReference type="EMBL" id="KAI9271477.1"/>
    </source>
</evidence>
<feature type="coiled-coil region" evidence="6">
    <location>
        <begin position="4"/>
        <end position="66"/>
    </location>
</feature>
<feature type="region of interest" description="Disordered" evidence="7">
    <location>
        <begin position="128"/>
        <end position="147"/>
    </location>
</feature>
<dbReference type="GO" id="GO:0005794">
    <property type="term" value="C:Golgi apparatus"/>
    <property type="evidence" value="ECO:0007669"/>
    <property type="project" value="TreeGrafter"/>
</dbReference>
<feature type="coiled-coil region" evidence="6">
    <location>
        <begin position="287"/>
        <end position="338"/>
    </location>
</feature>
<proteinExistence type="predicted"/>
<dbReference type="PROSITE" id="PS50913">
    <property type="entry name" value="GRIP"/>
    <property type="match status" value="1"/>
</dbReference>
<dbReference type="Proteomes" id="UP001209540">
    <property type="component" value="Unassembled WGS sequence"/>
</dbReference>
<dbReference type="PANTHER" id="PTHR23157:SF25">
    <property type="entry name" value="GRIP AND COILED-COIL DOMAIN-CONTAINING PROTEIN 1"/>
    <property type="match status" value="1"/>
</dbReference>
<evidence type="ECO:0000256" key="6">
    <source>
        <dbReference type="SAM" id="Coils"/>
    </source>
</evidence>
<dbReference type="InterPro" id="IPR051952">
    <property type="entry name" value="Golgi-autophagy_related"/>
</dbReference>
<keyword evidence="5" id="KW-0472">Membrane</keyword>
<dbReference type="EMBL" id="JAIXMP010000006">
    <property type="protein sequence ID" value="KAI9271477.1"/>
    <property type="molecule type" value="Genomic_DNA"/>
</dbReference>
<dbReference type="Gene3D" id="1.10.287.1490">
    <property type="match status" value="1"/>
</dbReference>
<dbReference type="PANTHER" id="PTHR23157">
    <property type="entry name" value="GRIP AND COILED-COIL DOMAIN-CONTAINING PROTEIN 1"/>
    <property type="match status" value="1"/>
</dbReference>
<reference evidence="9" key="2">
    <citation type="submission" date="2023-02" db="EMBL/GenBank/DDBJ databases">
        <authorList>
            <consortium name="DOE Joint Genome Institute"/>
            <person name="Mondo S.J."/>
            <person name="Chang Y."/>
            <person name="Wang Y."/>
            <person name="Ahrendt S."/>
            <person name="Andreopoulos W."/>
            <person name="Barry K."/>
            <person name="Beard J."/>
            <person name="Benny G.L."/>
            <person name="Blankenship S."/>
            <person name="Bonito G."/>
            <person name="Cuomo C."/>
            <person name="Desiro A."/>
            <person name="Gervers K.A."/>
            <person name="Hundley H."/>
            <person name="Kuo A."/>
            <person name="LaButti K."/>
            <person name="Lang B.F."/>
            <person name="Lipzen A."/>
            <person name="O'Donnell K."/>
            <person name="Pangilinan J."/>
            <person name="Reynolds N."/>
            <person name="Sandor L."/>
            <person name="Smith M.W."/>
            <person name="Tsang A."/>
            <person name="Grigoriev I.V."/>
            <person name="Stajich J.E."/>
            <person name="Spatafora J.W."/>
        </authorList>
    </citation>
    <scope>NUCLEOTIDE SEQUENCE</scope>
    <source>
        <strain evidence="9">RSA 2281</strain>
    </source>
</reference>
<dbReference type="AlphaFoldDB" id="A0AAD5K647"/>
<name>A0AAD5K647_9FUNG</name>
<evidence type="ECO:0000256" key="2">
    <source>
        <dbReference type="ARBA" id="ARBA00004496"/>
    </source>
</evidence>
<keyword evidence="4 6" id="KW-0175">Coiled coil</keyword>
<evidence type="ECO:0000256" key="3">
    <source>
        <dbReference type="ARBA" id="ARBA00022490"/>
    </source>
</evidence>
<sequence>MPNNKKQNQGKQKLQDQVQRLNNELEELQLEREESKKNVLHFMQEADQARQDLAKAQALIAQLSQQAASVAALPISPPLPLTTTENGTGGLVTAHDEITNKVSRLLVKLQQLNDPAVLDQLWDQLDNDHQQQQKDKQQKEEQERKELLQQQKVKQELEWQQYLSRQQEQETKIESLMIQLDEAHQRIDALDLDKYKLIEELSIAKNDQETTRQARDIEHERAETLEKRWQGSENELEQAETKIQSLERELESMRQKQWVSKAPSSQFVEKSEFDAKCKELDGLGSKFSAIQEQYNNEQDRLEQQSNELKDCRKKHADLEEKLIKYKTLENQQHALEQAKIRENHLKTINKTLRDEIRKVSSRNNMEINMEYLKNVIIKFLEKKQTRAQLIPVIATLLQCSREEQLRLNKLVRNKITS</sequence>
<feature type="coiled-coil region" evidence="6">
    <location>
        <begin position="222"/>
        <end position="256"/>
    </location>
</feature>
<accession>A0AAD5K647</accession>
<keyword evidence="3" id="KW-0963">Cytoplasm</keyword>
<keyword evidence="10" id="KW-1185">Reference proteome</keyword>
<dbReference type="InterPro" id="IPR000237">
    <property type="entry name" value="GRIP_dom"/>
</dbReference>
<comment type="caution">
    <text evidence="9">The sequence shown here is derived from an EMBL/GenBank/DDBJ whole genome shotgun (WGS) entry which is preliminary data.</text>
</comment>
<evidence type="ECO:0000313" key="10">
    <source>
        <dbReference type="Proteomes" id="UP001209540"/>
    </source>
</evidence>
<evidence type="ECO:0000259" key="8">
    <source>
        <dbReference type="PROSITE" id="PS50913"/>
    </source>
</evidence>
<feature type="domain" description="GRIP" evidence="8">
    <location>
        <begin position="362"/>
        <end position="410"/>
    </location>
</feature>
<protein>
    <recommendedName>
        <fullName evidence="8">GRIP domain-containing protein</fullName>
    </recommendedName>
</protein>
<dbReference type="Pfam" id="PF01465">
    <property type="entry name" value="GRIP"/>
    <property type="match status" value="1"/>
</dbReference>
<evidence type="ECO:0000256" key="7">
    <source>
        <dbReference type="SAM" id="MobiDB-lite"/>
    </source>
</evidence>
<comment type="subcellular location">
    <subcellularLocation>
        <location evidence="2">Cytoplasm</location>
    </subcellularLocation>
    <subcellularLocation>
        <location evidence="1">Endomembrane system</location>
        <topology evidence="1">Peripheral membrane protein</topology>
    </subcellularLocation>
</comment>
<evidence type="ECO:0000256" key="1">
    <source>
        <dbReference type="ARBA" id="ARBA00004184"/>
    </source>
</evidence>
<evidence type="ECO:0000256" key="4">
    <source>
        <dbReference type="ARBA" id="ARBA00023054"/>
    </source>
</evidence>
<reference evidence="9" key="1">
    <citation type="journal article" date="2022" name="IScience">
        <title>Evolution of zygomycete secretomes and the origins of terrestrial fungal ecologies.</title>
        <authorList>
            <person name="Chang Y."/>
            <person name="Wang Y."/>
            <person name="Mondo S."/>
            <person name="Ahrendt S."/>
            <person name="Andreopoulos W."/>
            <person name="Barry K."/>
            <person name="Beard J."/>
            <person name="Benny G.L."/>
            <person name="Blankenship S."/>
            <person name="Bonito G."/>
            <person name="Cuomo C."/>
            <person name="Desiro A."/>
            <person name="Gervers K.A."/>
            <person name="Hundley H."/>
            <person name="Kuo A."/>
            <person name="LaButti K."/>
            <person name="Lang B.F."/>
            <person name="Lipzen A."/>
            <person name="O'Donnell K."/>
            <person name="Pangilinan J."/>
            <person name="Reynolds N."/>
            <person name="Sandor L."/>
            <person name="Smith M.E."/>
            <person name="Tsang A."/>
            <person name="Grigoriev I.V."/>
            <person name="Stajich J.E."/>
            <person name="Spatafora J.W."/>
        </authorList>
    </citation>
    <scope>NUCLEOTIDE SEQUENCE</scope>
    <source>
        <strain evidence="9">RSA 2281</strain>
    </source>
</reference>
<organism evidence="9 10">
    <name type="scientific">Phascolomyces articulosus</name>
    <dbReference type="NCBI Taxonomy" id="60185"/>
    <lineage>
        <taxon>Eukaryota</taxon>
        <taxon>Fungi</taxon>
        <taxon>Fungi incertae sedis</taxon>
        <taxon>Mucoromycota</taxon>
        <taxon>Mucoromycotina</taxon>
        <taxon>Mucoromycetes</taxon>
        <taxon>Mucorales</taxon>
        <taxon>Lichtheimiaceae</taxon>
        <taxon>Phascolomyces</taxon>
    </lineage>
</organism>
<evidence type="ECO:0000256" key="5">
    <source>
        <dbReference type="ARBA" id="ARBA00023136"/>
    </source>
</evidence>
<dbReference type="SMART" id="SM00755">
    <property type="entry name" value="Grip"/>
    <property type="match status" value="1"/>
</dbReference>
<gene>
    <name evidence="9" type="ORF">BDA99DRAFT_533966</name>
</gene>